<dbReference type="InterPro" id="IPR023606">
    <property type="entry name" value="CoA-Trfase_III_dom_1_sf"/>
</dbReference>
<keyword evidence="1 2" id="KW-0808">Transferase</keyword>
<dbReference type="OrthoDB" id="7208981at2"/>
<dbReference type="InterPro" id="IPR050483">
    <property type="entry name" value="CoA-transferase_III_domain"/>
</dbReference>
<keyword evidence="3" id="KW-1185">Reference proteome</keyword>
<evidence type="ECO:0000313" key="3">
    <source>
        <dbReference type="Proteomes" id="UP000244904"/>
    </source>
</evidence>
<dbReference type="PANTHER" id="PTHR48207:SF3">
    <property type="entry name" value="SUCCINATE--HYDROXYMETHYLGLUTARATE COA-TRANSFERASE"/>
    <property type="match status" value="1"/>
</dbReference>
<dbReference type="InterPro" id="IPR044855">
    <property type="entry name" value="CoA-Trfase_III_dom3_sf"/>
</dbReference>
<dbReference type="PANTHER" id="PTHR48207">
    <property type="entry name" value="SUCCINATE--HYDROXYMETHYLGLUTARATE COA-TRANSFERASE"/>
    <property type="match status" value="1"/>
</dbReference>
<protein>
    <submittedName>
        <fullName evidence="2">Acetyl-CoA:oxalate CoA-transferase</fullName>
        <ecNumber evidence="2">2.8.3.19</ecNumber>
    </submittedName>
</protein>
<dbReference type="InterPro" id="IPR003673">
    <property type="entry name" value="CoA-Trfase_fam_III"/>
</dbReference>
<organism evidence="2 3">
    <name type="scientific">Pseudoprimorskyibacter insulae</name>
    <dbReference type="NCBI Taxonomy" id="1695997"/>
    <lineage>
        <taxon>Bacteria</taxon>
        <taxon>Pseudomonadati</taxon>
        <taxon>Pseudomonadota</taxon>
        <taxon>Alphaproteobacteria</taxon>
        <taxon>Rhodobacterales</taxon>
        <taxon>Paracoccaceae</taxon>
        <taxon>Pseudoprimorskyibacter</taxon>
    </lineage>
</organism>
<dbReference type="RefSeq" id="WP_108885737.1">
    <property type="nucleotide sequence ID" value="NZ_OMOJ01000002.1"/>
</dbReference>
<proteinExistence type="predicted"/>
<sequence>MRPLEGLTVLAIEQAVAAPFASSRLADAGARVIKVERPEGDFARGYDAVAKGQSSYFVWLNRGKETVTLDLMTDAGKTALADLIAGSDVVIQNLKPGSLARLGFAPEDLRRQHPRLIVCSISGYGETGPMADRKAYDLLIQAESGLCSITGGPSEPSRVGTSVVDIATGATAHAAILEALIQRGITGQGCEIQISMFDVLADWLTVPLLNHEGGKTPQRVGLAHPSIAPYGVFHPSEGAPILISIQSDREWRQLCEVFLGDAALGTDPRLATNVDRVKNRDVTDGLVQAAFARRTNAEAVTALEAAGIALASVNDMAGLSAHPHLRRITVDTPNGPVAYPAPAAIVVGDPRPYGPVPALKPKED</sequence>
<dbReference type="Proteomes" id="UP000244904">
    <property type="component" value="Unassembled WGS sequence"/>
</dbReference>
<dbReference type="Gene3D" id="3.40.50.10540">
    <property type="entry name" value="Crotonobetainyl-coa:carnitine coa-transferase, domain 1"/>
    <property type="match status" value="1"/>
</dbReference>
<dbReference type="AlphaFoldDB" id="A0A2R8AVF2"/>
<dbReference type="Gene3D" id="3.30.1540.10">
    <property type="entry name" value="formyl-coa transferase, domain 3"/>
    <property type="match status" value="1"/>
</dbReference>
<evidence type="ECO:0000256" key="1">
    <source>
        <dbReference type="ARBA" id="ARBA00022679"/>
    </source>
</evidence>
<name>A0A2R8AVF2_9RHOB</name>
<dbReference type="GO" id="GO:0008410">
    <property type="term" value="F:CoA-transferase activity"/>
    <property type="evidence" value="ECO:0007669"/>
    <property type="project" value="TreeGrafter"/>
</dbReference>
<reference evidence="3" key="1">
    <citation type="submission" date="2018-03" db="EMBL/GenBank/DDBJ databases">
        <authorList>
            <person name="Rodrigo-Torres L."/>
            <person name="Arahal R. D."/>
            <person name="Lucena T."/>
        </authorList>
    </citation>
    <scope>NUCLEOTIDE SEQUENCE [LARGE SCALE GENOMIC DNA]</scope>
    <source>
        <strain evidence="3">CECT 8871</strain>
    </source>
</reference>
<dbReference type="Pfam" id="PF02515">
    <property type="entry name" value="CoA_transf_3"/>
    <property type="match status" value="1"/>
</dbReference>
<dbReference type="EMBL" id="OMOJ01000002">
    <property type="protein sequence ID" value="SPF79907.1"/>
    <property type="molecule type" value="Genomic_DNA"/>
</dbReference>
<dbReference type="SUPFAM" id="SSF89796">
    <property type="entry name" value="CoA-transferase family III (CaiB/BaiF)"/>
    <property type="match status" value="1"/>
</dbReference>
<accession>A0A2R8AVF2</accession>
<dbReference type="EC" id="2.8.3.19" evidence="2"/>
<gene>
    <name evidence="2" type="primary">uctC_3</name>
    <name evidence="2" type="ORF">PRI8871_01709</name>
</gene>
<evidence type="ECO:0000313" key="2">
    <source>
        <dbReference type="EMBL" id="SPF79907.1"/>
    </source>
</evidence>